<dbReference type="InterPro" id="IPR029052">
    <property type="entry name" value="Metallo-depent_PP-like"/>
</dbReference>
<keyword evidence="1" id="KW-1133">Transmembrane helix</keyword>
<dbReference type="SUPFAM" id="SSF56300">
    <property type="entry name" value="Metallo-dependent phosphatases"/>
    <property type="match status" value="1"/>
</dbReference>
<reference evidence="3 4" key="1">
    <citation type="submission" date="2016-10" db="EMBL/GenBank/DDBJ databases">
        <authorList>
            <person name="de Groot N.N."/>
        </authorList>
    </citation>
    <scope>NUCLEOTIDE SEQUENCE [LARGE SCALE GENOMIC DNA]</scope>
    <source>
        <strain evidence="3 4">YAD2003</strain>
    </source>
</reference>
<feature type="transmembrane region" description="Helical" evidence="1">
    <location>
        <begin position="42"/>
        <end position="59"/>
    </location>
</feature>
<evidence type="ECO:0000256" key="1">
    <source>
        <dbReference type="SAM" id="Phobius"/>
    </source>
</evidence>
<sequence length="366" mass="41022">MFWLILFALTGIICLGGIFYLLTRFHKFGFMQKIAENHKKLSWLLCLLPLIGIGCFGVINIYAVVIIFLHLAAFWLIADLIGKIVRKAIKKERRFYIEGVLVILFTAVYLTFGWINAHDVKRTSYTVHTDKPIAGGSLRIVGIADSHLGITLDGEKFTKEMKRIQAEEPDVVVVAGDFVDDESCREDMVAACKALGELKTTYGVYFTVGNHDKGYYESGHRDFTIDDLYSELEKNNVTLLEDDVVEVNDTFRIVGRLDKHYKEREDIKTLTKDLDDSKFELILDHQPNDYDNEAAAGADLVFSGHTHGGHIWPSGYIGLLIGANDAVYGAKTIDNTEFIVTSGISGWAIPFKTGCISEYVVMDVTN</sequence>
<dbReference type="PANTHER" id="PTHR31302:SF0">
    <property type="entry name" value="TRANSMEMBRANE PROTEIN WITH METALLOPHOSPHOESTERASE DOMAIN"/>
    <property type="match status" value="1"/>
</dbReference>
<feature type="domain" description="Calcineurin-like phosphoesterase" evidence="2">
    <location>
        <begin position="138"/>
        <end position="308"/>
    </location>
</feature>
<dbReference type="RefSeq" id="WP_074715151.1">
    <property type="nucleotide sequence ID" value="NZ_FNWV01000003.1"/>
</dbReference>
<evidence type="ECO:0000313" key="3">
    <source>
        <dbReference type="EMBL" id="SEH51226.1"/>
    </source>
</evidence>
<dbReference type="PANTHER" id="PTHR31302">
    <property type="entry name" value="TRANSMEMBRANE PROTEIN WITH METALLOPHOSPHOESTERASE DOMAIN-RELATED"/>
    <property type="match status" value="1"/>
</dbReference>
<name>A0A1H6IUA4_RUMFL</name>
<dbReference type="InterPro" id="IPR004843">
    <property type="entry name" value="Calcineurin-like_PHP"/>
</dbReference>
<evidence type="ECO:0000259" key="2">
    <source>
        <dbReference type="Pfam" id="PF00149"/>
    </source>
</evidence>
<protein>
    <recommendedName>
        <fullName evidence="2">Calcineurin-like phosphoesterase domain-containing protein</fullName>
    </recommendedName>
</protein>
<keyword evidence="1" id="KW-0812">Transmembrane</keyword>
<dbReference type="Gene3D" id="3.60.21.10">
    <property type="match status" value="1"/>
</dbReference>
<dbReference type="Proteomes" id="UP000183190">
    <property type="component" value="Unassembled WGS sequence"/>
</dbReference>
<proteinExistence type="predicted"/>
<accession>A0A1H6IUA4</accession>
<organism evidence="3 4">
    <name type="scientific">Ruminococcus flavefaciens</name>
    <dbReference type="NCBI Taxonomy" id="1265"/>
    <lineage>
        <taxon>Bacteria</taxon>
        <taxon>Bacillati</taxon>
        <taxon>Bacillota</taxon>
        <taxon>Clostridia</taxon>
        <taxon>Eubacteriales</taxon>
        <taxon>Oscillospiraceae</taxon>
        <taxon>Ruminococcus</taxon>
    </lineage>
</organism>
<dbReference type="EMBL" id="FNWV01000003">
    <property type="protein sequence ID" value="SEH51226.1"/>
    <property type="molecule type" value="Genomic_DNA"/>
</dbReference>
<dbReference type="InterPro" id="IPR051158">
    <property type="entry name" value="Metallophosphoesterase_sf"/>
</dbReference>
<feature type="transmembrane region" description="Helical" evidence="1">
    <location>
        <begin position="6"/>
        <end position="22"/>
    </location>
</feature>
<dbReference type="AlphaFoldDB" id="A0A1H6IUA4"/>
<evidence type="ECO:0000313" key="4">
    <source>
        <dbReference type="Proteomes" id="UP000183190"/>
    </source>
</evidence>
<dbReference type="GO" id="GO:0016787">
    <property type="term" value="F:hydrolase activity"/>
    <property type="evidence" value="ECO:0007669"/>
    <property type="project" value="InterPro"/>
</dbReference>
<feature type="transmembrane region" description="Helical" evidence="1">
    <location>
        <begin position="95"/>
        <end position="115"/>
    </location>
</feature>
<dbReference type="Pfam" id="PF00149">
    <property type="entry name" value="Metallophos"/>
    <property type="match status" value="1"/>
</dbReference>
<dbReference type="OrthoDB" id="9780884at2"/>
<gene>
    <name evidence="3" type="ORF">SAMN02910265_01129</name>
</gene>
<keyword evidence="1" id="KW-0472">Membrane</keyword>